<dbReference type="Proteomes" id="UP000058857">
    <property type="component" value="Chromosome 1"/>
</dbReference>
<evidence type="ECO:0000313" key="2">
    <source>
        <dbReference type="Proteomes" id="UP000058857"/>
    </source>
</evidence>
<name>A0A0S2IW52_LEPBO</name>
<reference evidence="1 2" key="1">
    <citation type="journal article" date="2015" name="PLoS Negl. Trop. Dis.">
        <title>Distribution of Plasmids in Distinct Leptospira Pathogenic Species.</title>
        <authorList>
            <person name="Wang Y."/>
            <person name="Zhuang X."/>
            <person name="Zhong Y."/>
            <person name="Zhang C."/>
            <person name="Zhang Y."/>
            <person name="Zeng L."/>
            <person name="Zhu Y."/>
            <person name="He P."/>
            <person name="Dong K."/>
            <person name="Pal U."/>
            <person name="Guo X."/>
            <person name="Qin J."/>
        </authorList>
    </citation>
    <scope>NUCLEOTIDE SEQUENCE [LARGE SCALE GENOMIC DNA]</scope>
    <source>
        <strain evidence="1 2">56604</strain>
    </source>
</reference>
<gene>
    <name evidence="1" type="ORF">LBBP_03691</name>
</gene>
<organism evidence="1">
    <name type="scientific">Leptospira borgpetersenii serovar Ballum</name>
    <dbReference type="NCBI Taxonomy" id="280505"/>
    <lineage>
        <taxon>Bacteria</taxon>
        <taxon>Pseudomonadati</taxon>
        <taxon>Spirochaetota</taxon>
        <taxon>Spirochaetia</taxon>
        <taxon>Leptospirales</taxon>
        <taxon>Leptospiraceae</taxon>
        <taxon>Leptospira</taxon>
    </lineage>
</organism>
<evidence type="ECO:0000313" key="1">
    <source>
        <dbReference type="EMBL" id="ALO27864.1"/>
    </source>
</evidence>
<proteinExistence type="predicted"/>
<protein>
    <submittedName>
        <fullName evidence="1">Uncharacterized protein</fullName>
    </submittedName>
</protein>
<dbReference type="AlphaFoldDB" id="A0A0S2IW52"/>
<dbReference type="EMBL" id="CP012029">
    <property type="protein sequence ID" value="ALO27864.1"/>
    <property type="molecule type" value="Genomic_DNA"/>
</dbReference>
<sequence>MQKPKHRSDKIYSSNSLQIPKSIWKVICGVVRLGQKSLILKK</sequence>
<accession>A0A0S2IW52</accession>